<dbReference type="InterPro" id="IPR011008">
    <property type="entry name" value="Dimeric_a/b-barrel"/>
</dbReference>
<dbReference type="GO" id="GO:0004601">
    <property type="term" value="F:peroxidase activity"/>
    <property type="evidence" value="ECO:0007669"/>
    <property type="project" value="UniProtKB-KW"/>
</dbReference>
<keyword evidence="5" id="KW-0408">Iron</keyword>
<dbReference type="EMBL" id="JACHXH010000012">
    <property type="protein sequence ID" value="MBB3136052.1"/>
    <property type="molecule type" value="Genomic_DNA"/>
</dbReference>
<keyword evidence="3" id="KW-0479">Metal-binding</keyword>
<dbReference type="SUPFAM" id="SSF54909">
    <property type="entry name" value="Dimeric alpha+beta barrel"/>
    <property type="match status" value="1"/>
</dbReference>
<dbReference type="PROSITE" id="PS51404">
    <property type="entry name" value="DYP_PEROXIDASE"/>
    <property type="match status" value="1"/>
</dbReference>
<evidence type="ECO:0000313" key="7">
    <source>
        <dbReference type="Proteomes" id="UP000518315"/>
    </source>
</evidence>
<dbReference type="PANTHER" id="PTHR30521:SF5">
    <property type="entry name" value="BLR4509 PROTEIN"/>
    <property type="match status" value="1"/>
</dbReference>
<evidence type="ECO:0000256" key="1">
    <source>
        <dbReference type="ARBA" id="ARBA00001970"/>
    </source>
</evidence>
<name>A0A7W5G0M9_9HYPH</name>
<evidence type="ECO:0000256" key="5">
    <source>
        <dbReference type="ARBA" id="ARBA00023004"/>
    </source>
</evidence>
<dbReference type="GO" id="GO:0020037">
    <property type="term" value="F:heme binding"/>
    <property type="evidence" value="ECO:0007669"/>
    <property type="project" value="InterPro"/>
</dbReference>
<protein>
    <submittedName>
        <fullName evidence="6">Dyp-type peroxidase family</fullName>
    </submittedName>
</protein>
<keyword evidence="2 6" id="KW-0575">Peroxidase</keyword>
<dbReference type="PANTHER" id="PTHR30521">
    <property type="entry name" value="DEFERROCHELATASE/PEROXIDASE"/>
    <property type="match status" value="1"/>
</dbReference>
<dbReference type="AlphaFoldDB" id="A0A7W5G0M9"/>
<evidence type="ECO:0000313" key="6">
    <source>
        <dbReference type="EMBL" id="MBB3136052.1"/>
    </source>
</evidence>
<evidence type="ECO:0000256" key="3">
    <source>
        <dbReference type="ARBA" id="ARBA00022723"/>
    </source>
</evidence>
<keyword evidence="4" id="KW-0560">Oxidoreductase</keyword>
<dbReference type="RefSeq" id="WP_210276256.1">
    <property type="nucleotide sequence ID" value="NZ_JACHXH010000012.1"/>
</dbReference>
<evidence type="ECO:0000256" key="4">
    <source>
        <dbReference type="ARBA" id="ARBA00023002"/>
    </source>
</evidence>
<sequence length="472" mass="51979">MAILGSQPGLTSADLKANLHDIQDNVVTPILLRYGRHIFLRFNDGAKSRAWLRNMFQRVNARQQEHGRGFTVNIGFTHHGLKALGLSERALASFPEAFRVGMGGRASAVGDLGPHAPEHWEGGLGGPDIHAMAWLRTDSDQGREEATKVLREEFEATGGVEIRFIQDTMALAHESGIGSEGEHFGFADPISQPPIEGADMPSYPGDGVLETDGTWRPLKPGEFLLGYEDEVGPGGTLMPEPFELRLNGTYMVFRKLYQDVAAFRRYLATAARSLYGSDDQHHRDLVAAKLMGRWPSGCPIDLSPEKDDPAIAADRDRRNDFTYAGDDQGLRCPLGSHLRRSNPRATPLKRATAVKRHRLVRRGVEYGPHLKDGALEDDGVDRGLVNLFLQADIERQFEFVQAEWMKGGEFLGLDPAEQDPINGVGGEGSQMSVPGAKRPFLFDLPTFVTVKGGEYLFVPGLTALRGIIEQKF</sequence>
<dbReference type="Proteomes" id="UP000518315">
    <property type="component" value="Unassembled WGS sequence"/>
</dbReference>
<comment type="cofactor">
    <cofactor evidence="1">
        <name>heme b</name>
        <dbReference type="ChEBI" id="CHEBI:60344"/>
    </cofactor>
</comment>
<organism evidence="6 7">
    <name type="scientific">Rhizobium pisi</name>
    <dbReference type="NCBI Taxonomy" id="574561"/>
    <lineage>
        <taxon>Bacteria</taxon>
        <taxon>Pseudomonadati</taxon>
        <taxon>Pseudomonadota</taxon>
        <taxon>Alphaproteobacteria</taxon>
        <taxon>Hyphomicrobiales</taxon>
        <taxon>Rhizobiaceae</taxon>
        <taxon>Rhizobium/Agrobacterium group</taxon>
        <taxon>Rhizobium</taxon>
    </lineage>
</organism>
<dbReference type="InterPro" id="IPR006314">
    <property type="entry name" value="Dyp_peroxidase"/>
</dbReference>
<gene>
    <name evidence="6" type="ORF">FHS26_003799</name>
</gene>
<evidence type="ECO:0000256" key="2">
    <source>
        <dbReference type="ARBA" id="ARBA00022559"/>
    </source>
</evidence>
<proteinExistence type="predicted"/>
<dbReference type="GO" id="GO:0046872">
    <property type="term" value="F:metal ion binding"/>
    <property type="evidence" value="ECO:0007669"/>
    <property type="project" value="UniProtKB-KW"/>
</dbReference>
<keyword evidence="7" id="KW-1185">Reference proteome</keyword>
<dbReference type="GO" id="GO:0005829">
    <property type="term" value="C:cytosol"/>
    <property type="evidence" value="ECO:0007669"/>
    <property type="project" value="TreeGrafter"/>
</dbReference>
<comment type="caution">
    <text evidence="6">The sequence shown here is derived from an EMBL/GenBank/DDBJ whole genome shotgun (WGS) entry which is preliminary data.</text>
</comment>
<reference evidence="6 7" key="1">
    <citation type="submission" date="2020-08" db="EMBL/GenBank/DDBJ databases">
        <title>Genomic Encyclopedia of Type Strains, Phase III (KMG-III): the genomes of soil and plant-associated and newly described type strains.</title>
        <authorList>
            <person name="Whitman W."/>
        </authorList>
    </citation>
    <scope>NUCLEOTIDE SEQUENCE [LARGE SCALE GENOMIC DNA]</scope>
    <source>
        <strain evidence="6 7">CECT 4113</strain>
    </source>
</reference>
<accession>A0A7W5G0M9</accession>